<comment type="similarity">
    <text evidence="9">Belongs to the bacterial CoaD family.</text>
</comment>
<dbReference type="EC" id="2.7.7.3" evidence="9"/>
<evidence type="ECO:0000256" key="9">
    <source>
        <dbReference type="HAMAP-Rule" id="MF_00151"/>
    </source>
</evidence>
<evidence type="ECO:0000256" key="8">
    <source>
        <dbReference type="ARBA" id="ARBA00029346"/>
    </source>
</evidence>
<evidence type="ECO:0000313" key="11">
    <source>
        <dbReference type="EMBL" id="SLM99515.1"/>
    </source>
</evidence>
<dbReference type="GO" id="GO:0004595">
    <property type="term" value="F:pantetheine-phosphate adenylyltransferase activity"/>
    <property type="evidence" value="ECO:0007669"/>
    <property type="project" value="UniProtKB-UniRule"/>
</dbReference>
<keyword evidence="6 9" id="KW-0460">Magnesium</keyword>
<dbReference type="GO" id="GO:0015937">
    <property type="term" value="P:coenzyme A biosynthetic process"/>
    <property type="evidence" value="ECO:0007669"/>
    <property type="project" value="UniProtKB-UniRule"/>
</dbReference>
<name>A0A1X6XJL3_9MICO</name>
<dbReference type="InterPro" id="IPR001980">
    <property type="entry name" value="PPAT"/>
</dbReference>
<dbReference type="Pfam" id="PF01467">
    <property type="entry name" value="CTP_transf_like"/>
    <property type="match status" value="1"/>
</dbReference>
<evidence type="ECO:0000256" key="4">
    <source>
        <dbReference type="ARBA" id="ARBA00022741"/>
    </source>
</evidence>
<comment type="pathway">
    <text evidence="9">Cofactor biosynthesis; coenzyme A biosynthesis; CoA from (R)-pantothenate: step 4/5.</text>
</comment>
<comment type="subcellular location">
    <subcellularLocation>
        <location evidence="9">Cytoplasm</location>
    </subcellularLocation>
</comment>
<sequence length="184" mass="19774">MFAAGRVTDTIDPMKIVCPGSYDPVTSGHIDVFARGLRFADQIVAAVVHNPNKSGAFPVQQRVELIRAGLEEDPRTAQALADGRLIIDDVAGGLLVDYCTRIGATAVLKGLRSATDFAYELPMAHMNRHLTELETVFIPGDPRFEHVSSSLIREVHTLGGDVEGLVPTAVLTALDDLRAARSQG</sequence>
<dbReference type="GO" id="GO:0005524">
    <property type="term" value="F:ATP binding"/>
    <property type="evidence" value="ECO:0007669"/>
    <property type="project" value="UniProtKB-KW"/>
</dbReference>
<feature type="binding site" evidence="9">
    <location>
        <position position="29"/>
    </location>
    <ligand>
        <name>ATP</name>
        <dbReference type="ChEBI" id="CHEBI:30616"/>
    </ligand>
</feature>
<evidence type="ECO:0000256" key="6">
    <source>
        <dbReference type="ARBA" id="ARBA00022842"/>
    </source>
</evidence>
<comment type="cofactor">
    <cofactor evidence="9">
        <name>Mg(2+)</name>
        <dbReference type="ChEBI" id="CHEBI:18420"/>
    </cofactor>
</comment>
<evidence type="ECO:0000256" key="2">
    <source>
        <dbReference type="ARBA" id="ARBA00022679"/>
    </source>
</evidence>
<feature type="binding site" evidence="9">
    <location>
        <position position="21"/>
    </location>
    <ligand>
        <name>substrate</name>
    </ligand>
</feature>
<feature type="site" description="Transition state stabilizer" evidence="9">
    <location>
        <position position="29"/>
    </location>
</feature>
<feature type="binding site" evidence="9">
    <location>
        <position position="53"/>
    </location>
    <ligand>
        <name>substrate</name>
    </ligand>
</feature>
<evidence type="ECO:0000259" key="10">
    <source>
        <dbReference type="Pfam" id="PF01467"/>
    </source>
</evidence>
<dbReference type="PANTHER" id="PTHR21342">
    <property type="entry name" value="PHOSPHOPANTETHEINE ADENYLYLTRANSFERASE"/>
    <property type="match status" value="1"/>
</dbReference>
<proteinExistence type="inferred from homology"/>
<dbReference type="AlphaFoldDB" id="A0A1X6XJL3"/>
<evidence type="ECO:0000313" key="12">
    <source>
        <dbReference type="Proteomes" id="UP000196581"/>
    </source>
</evidence>
<dbReference type="EMBL" id="FWFF01000017">
    <property type="protein sequence ID" value="SLM99515.1"/>
    <property type="molecule type" value="Genomic_DNA"/>
</dbReference>
<feature type="binding site" evidence="9">
    <location>
        <begin position="21"/>
        <end position="22"/>
    </location>
    <ligand>
        <name>ATP</name>
        <dbReference type="ChEBI" id="CHEBI:30616"/>
    </ligand>
</feature>
<gene>
    <name evidence="9" type="primary">coaD</name>
    <name evidence="11" type="ORF">FM105_11240</name>
</gene>
<feature type="binding site" evidence="9">
    <location>
        <position position="120"/>
    </location>
    <ligand>
        <name>ATP</name>
        <dbReference type="ChEBI" id="CHEBI:30616"/>
    </ligand>
</feature>
<dbReference type="InterPro" id="IPR014729">
    <property type="entry name" value="Rossmann-like_a/b/a_fold"/>
</dbReference>
<dbReference type="GO" id="GO:0005737">
    <property type="term" value="C:cytoplasm"/>
    <property type="evidence" value="ECO:0007669"/>
    <property type="project" value="UniProtKB-SubCell"/>
</dbReference>
<reference evidence="12" key="1">
    <citation type="submission" date="2017-02" db="EMBL/GenBank/DDBJ databases">
        <authorList>
            <person name="Dridi B."/>
        </authorList>
    </citation>
    <scope>NUCLEOTIDE SEQUENCE [LARGE SCALE GENOMIC DNA]</scope>
    <source>
        <strain evidence="12">B Co 03.10</strain>
    </source>
</reference>
<dbReference type="Gene3D" id="3.40.50.620">
    <property type="entry name" value="HUPs"/>
    <property type="match status" value="1"/>
</dbReference>
<evidence type="ECO:0000256" key="3">
    <source>
        <dbReference type="ARBA" id="ARBA00022695"/>
    </source>
</evidence>
<keyword evidence="2 9" id="KW-0808">Transferase</keyword>
<dbReference type="InterPro" id="IPR004821">
    <property type="entry name" value="Cyt_trans-like"/>
</dbReference>
<dbReference type="UniPathway" id="UPA00241">
    <property type="reaction ID" value="UER00355"/>
</dbReference>
<evidence type="ECO:0000256" key="1">
    <source>
        <dbReference type="ARBA" id="ARBA00022490"/>
    </source>
</evidence>
<accession>A0A1X6XJL3</accession>
<organism evidence="11 12">
    <name type="scientific">Brevibacterium yomogidense</name>
    <dbReference type="NCBI Taxonomy" id="946573"/>
    <lineage>
        <taxon>Bacteria</taxon>
        <taxon>Bacillati</taxon>
        <taxon>Actinomycetota</taxon>
        <taxon>Actinomycetes</taxon>
        <taxon>Micrococcales</taxon>
        <taxon>Brevibacteriaceae</taxon>
        <taxon>Brevibacterium</taxon>
    </lineage>
</organism>
<keyword evidence="4 9" id="KW-0547">Nucleotide-binding</keyword>
<evidence type="ECO:0000256" key="5">
    <source>
        <dbReference type="ARBA" id="ARBA00022840"/>
    </source>
</evidence>
<dbReference type="NCBIfam" id="TIGR01510">
    <property type="entry name" value="coaD_prev_kdtB"/>
    <property type="match status" value="1"/>
</dbReference>
<dbReference type="NCBIfam" id="TIGR00125">
    <property type="entry name" value="cyt_tran_rel"/>
    <property type="match status" value="1"/>
</dbReference>
<comment type="function">
    <text evidence="9">Reversibly transfers an adenylyl group from ATP to 4'-phosphopantetheine, yielding dephospho-CoA (dPCoA) and pyrophosphate.</text>
</comment>
<keyword evidence="1 9" id="KW-0963">Cytoplasm</keyword>
<feature type="binding site" evidence="9">
    <location>
        <begin position="144"/>
        <end position="150"/>
    </location>
    <ligand>
        <name>ATP</name>
        <dbReference type="ChEBI" id="CHEBI:30616"/>
    </ligand>
</feature>
<feature type="binding site" evidence="9">
    <location>
        <position position="95"/>
    </location>
    <ligand>
        <name>substrate</name>
    </ligand>
</feature>
<keyword evidence="5 9" id="KW-0067">ATP-binding</keyword>
<dbReference type="PRINTS" id="PR01020">
    <property type="entry name" value="LPSBIOSNTHSS"/>
</dbReference>
<feature type="binding site" evidence="9">
    <location>
        <begin position="110"/>
        <end position="112"/>
    </location>
    <ligand>
        <name>ATP</name>
        <dbReference type="ChEBI" id="CHEBI:30616"/>
    </ligand>
</feature>
<feature type="domain" description="Cytidyltransferase-like" evidence="10">
    <location>
        <begin position="17"/>
        <end position="154"/>
    </location>
</feature>
<dbReference type="Proteomes" id="UP000196581">
    <property type="component" value="Unassembled WGS sequence"/>
</dbReference>
<comment type="subunit">
    <text evidence="9">Homohexamer.</text>
</comment>
<keyword evidence="12" id="KW-1185">Reference proteome</keyword>
<protein>
    <recommendedName>
        <fullName evidence="9">Phosphopantetheine adenylyltransferase</fullName>
        <ecNumber evidence="9">2.7.7.3</ecNumber>
    </recommendedName>
    <alternativeName>
        <fullName evidence="9">Dephospho-CoA pyrophosphorylase</fullName>
    </alternativeName>
    <alternativeName>
        <fullName evidence="9">Pantetheine-phosphate adenylyltransferase</fullName>
        <shortName evidence="9">PPAT</shortName>
    </alternativeName>
</protein>
<keyword evidence="7 9" id="KW-0173">Coenzyme A biosynthesis</keyword>
<dbReference type="SUPFAM" id="SSF52374">
    <property type="entry name" value="Nucleotidylyl transferase"/>
    <property type="match status" value="1"/>
</dbReference>
<keyword evidence="3 9" id="KW-0548">Nucleotidyltransferase</keyword>
<feature type="binding site" evidence="9">
    <location>
        <position position="109"/>
    </location>
    <ligand>
        <name>substrate</name>
    </ligand>
</feature>
<dbReference type="HAMAP" id="MF_00151">
    <property type="entry name" value="PPAT_bact"/>
    <property type="match status" value="1"/>
</dbReference>
<evidence type="ECO:0000256" key="7">
    <source>
        <dbReference type="ARBA" id="ARBA00022993"/>
    </source>
</evidence>
<comment type="catalytic activity">
    <reaction evidence="8 9">
        <text>(R)-4'-phosphopantetheine + ATP + H(+) = 3'-dephospho-CoA + diphosphate</text>
        <dbReference type="Rhea" id="RHEA:19801"/>
        <dbReference type="ChEBI" id="CHEBI:15378"/>
        <dbReference type="ChEBI" id="CHEBI:30616"/>
        <dbReference type="ChEBI" id="CHEBI:33019"/>
        <dbReference type="ChEBI" id="CHEBI:57328"/>
        <dbReference type="ChEBI" id="CHEBI:61723"/>
        <dbReference type="EC" id="2.7.7.3"/>
    </reaction>
</comment>
<dbReference type="PANTHER" id="PTHR21342:SF1">
    <property type="entry name" value="PHOSPHOPANTETHEINE ADENYLYLTRANSFERASE"/>
    <property type="match status" value="1"/>
</dbReference>